<keyword evidence="3" id="KW-1185">Reference proteome</keyword>
<proteinExistence type="predicted"/>
<comment type="caution">
    <text evidence="2">The sequence shown here is derived from an EMBL/GenBank/DDBJ whole genome shotgun (WGS) entry which is preliminary data.</text>
</comment>
<feature type="transmembrane region" description="Helical" evidence="1">
    <location>
        <begin position="6"/>
        <end position="26"/>
    </location>
</feature>
<evidence type="ECO:0000313" key="2">
    <source>
        <dbReference type="EMBL" id="KOO44295.1"/>
    </source>
</evidence>
<dbReference type="AlphaFoldDB" id="A0A0M0KZP0"/>
<dbReference type="EMBL" id="LILC01000016">
    <property type="protein sequence ID" value="KOO44295.1"/>
    <property type="molecule type" value="Genomic_DNA"/>
</dbReference>
<feature type="transmembrane region" description="Helical" evidence="1">
    <location>
        <begin position="38"/>
        <end position="58"/>
    </location>
</feature>
<dbReference type="RefSeq" id="WP_053401951.1">
    <property type="nucleotide sequence ID" value="NZ_JAUKEN010000001.1"/>
</dbReference>
<name>A0A0M0KZP0_9BACI</name>
<evidence type="ECO:0000256" key="1">
    <source>
        <dbReference type="SAM" id="Phobius"/>
    </source>
</evidence>
<keyword evidence="1" id="KW-0472">Membrane</keyword>
<dbReference type="OrthoDB" id="2680509at2"/>
<protein>
    <submittedName>
        <fullName evidence="2">Uncharacterized protein</fullName>
    </submittedName>
</protein>
<accession>A0A0M0KZP0</accession>
<evidence type="ECO:0000313" key="3">
    <source>
        <dbReference type="Proteomes" id="UP000037558"/>
    </source>
</evidence>
<dbReference type="Proteomes" id="UP000037558">
    <property type="component" value="Unassembled WGS sequence"/>
</dbReference>
<keyword evidence="1" id="KW-1133">Transmembrane helix</keyword>
<keyword evidence="1" id="KW-0812">Transmembrane</keyword>
<gene>
    <name evidence="2" type="ORF">AMD01_13515</name>
</gene>
<reference evidence="3" key="1">
    <citation type="submission" date="2015-08" db="EMBL/GenBank/DDBJ databases">
        <title>Fjat-14210 dsm16467.</title>
        <authorList>
            <person name="Liu B."/>
            <person name="Wang J."/>
            <person name="Zhu Y."/>
            <person name="Liu G."/>
            <person name="Chen Q."/>
            <person name="Chen Z."/>
            <person name="Lan J."/>
            <person name="Che J."/>
            <person name="Ge C."/>
            <person name="Shi H."/>
            <person name="Pan Z."/>
            <person name="Liu X."/>
        </authorList>
    </citation>
    <scope>NUCLEOTIDE SEQUENCE [LARGE SCALE GENOMIC DNA]</scope>
    <source>
        <strain evidence="3">DSM 16467</strain>
    </source>
</reference>
<sequence length="60" mass="6877">MTLPVVLFFIIPILGVLWFVNLTLFLKKLHAKENTHNTVMIGGLLTFAFVFFVEFGFISM</sequence>
<dbReference type="PATRIC" id="fig|284581.3.peg.4834"/>
<dbReference type="STRING" id="284581.AMD01_13515"/>
<organism evidence="2 3">
    <name type="scientific">Priestia koreensis</name>
    <dbReference type="NCBI Taxonomy" id="284581"/>
    <lineage>
        <taxon>Bacteria</taxon>
        <taxon>Bacillati</taxon>
        <taxon>Bacillota</taxon>
        <taxon>Bacilli</taxon>
        <taxon>Bacillales</taxon>
        <taxon>Bacillaceae</taxon>
        <taxon>Priestia</taxon>
    </lineage>
</organism>